<feature type="domain" description="Flagellar basal body rod protein N-terminal" evidence="7">
    <location>
        <begin position="9"/>
        <end position="39"/>
    </location>
</feature>
<evidence type="ECO:0000313" key="9">
    <source>
        <dbReference type="Proteomes" id="UP000325755"/>
    </source>
</evidence>
<dbReference type="PROSITE" id="PS00588">
    <property type="entry name" value="FLAGELLA_BB_ROD"/>
    <property type="match status" value="1"/>
</dbReference>
<evidence type="ECO:0000313" key="8">
    <source>
        <dbReference type="EMBL" id="QFY42424.1"/>
    </source>
</evidence>
<dbReference type="GO" id="GO:0030694">
    <property type="term" value="C:bacterial-type flagellum basal body, rod"/>
    <property type="evidence" value="ECO:0007669"/>
    <property type="project" value="InterPro"/>
</dbReference>
<comment type="subunit">
    <text evidence="6">The basal body constitutes a major portion of the flagellar organelle and consists of a number of rings mounted on a central rod.</text>
</comment>
<evidence type="ECO:0000256" key="4">
    <source>
        <dbReference type="ARBA" id="ARBA00023143"/>
    </source>
</evidence>
<dbReference type="AlphaFoldDB" id="A0A5Q0BJR3"/>
<evidence type="ECO:0000256" key="1">
    <source>
        <dbReference type="ARBA" id="ARBA00004117"/>
    </source>
</evidence>
<dbReference type="NCBIfam" id="TIGR01396">
    <property type="entry name" value="FlgB"/>
    <property type="match status" value="1"/>
</dbReference>
<dbReference type="InterPro" id="IPR006300">
    <property type="entry name" value="FlgB"/>
</dbReference>
<comment type="similarity">
    <text evidence="2 6">Belongs to the flagella basal body rod proteins family.</text>
</comment>
<evidence type="ECO:0000256" key="2">
    <source>
        <dbReference type="ARBA" id="ARBA00009677"/>
    </source>
</evidence>
<organism evidence="8 9">
    <name type="scientific">Candidatus Methylospira mobilis</name>
    <dbReference type="NCBI Taxonomy" id="1808979"/>
    <lineage>
        <taxon>Bacteria</taxon>
        <taxon>Pseudomonadati</taxon>
        <taxon>Pseudomonadota</taxon>
        <taxon>Gammaproteobacteria</taxon>
        <taxon>Methylococcales</taxon>
        <taxon>Methylococcaceae</taxon>
        <taxon>Candidatus Methylospira</taxon>
    </lineage>
</organism>
<keyword evidence="9" id="KW-1185">Reference proteome</keyword>
<keyword evidence="8" id="KW-0969">Cilium</keyword>
<dbReference type="InterPro" id="IPR019776">
    <property type="entry name" value="Flagellar_basal_body_rod_CS"/>
</dbReference>
<dbReference type="OrthoDB" id="9788334at2"/>
<comment type="subcellular location">
    <subcellularLocation>
        <location evidence="1 6">Bacterial flagellum basal body</location>
    </subcellularLocation>
</comment>
<reference evidence="8 9" key="1">
    <citation type="submission" date="2019-09" db="EMBL/GenBank/DDBJ databases">
        <title>Ecophysiology of the spiral-shaped methanotroph Methylospira mobilis as revealed by the complete genome sequence.</title>
        <authorList>
            <person name="Oshkin I.Y."/>
            <person name="Dedysh S.N."/>
            <person name="Miroshnikov K."/>
            <person name="Danilova O.V."/>
            <person name="Hakobyan A."/>
            <person name="Liesack W."/>
        </authorList>
    </citation>
    <scope>NUCLEOTIDE SEQUENCE [LARGE SCALE GENOMIC DNA]</scope>
    <source>
        <strain evidence="8 9">Shm1</strain>
    </source>
</reference>
<dbReference type="PIRSF" id="PIRSF002889">
    <property type="entry name" value="Rod_FlgB"/>
    <property type="match status" value="1"/>
</dbReference>
<protein>
    <recommendedName>
        <fullName evidence="3 6">Flagellar basal body rod protein FlgB</fullName>
    </recommendedName>
</protein>
<keyword evidence="4 6" id="KW-0975">Bacterial flagellum</keyword>
<dbReference type="InParanoid" id="A0A5Q0BJR3"/>
<dbReference type="GO" id="GO:0071978">
    <property type="term" value="P:bacterial-type flagellum-dependent swarming motility"/>
    <property type="evidence" value="ECO:0007669"/>
    <property type="project" value="TreeGrafter"/>
</dbReference>
<dbReference type="PANTHER" id="PTHR30435">
    <property type="entry name" value="FLAGELLAR PROTEIN"/>
    <property type="match status" value="1"/>
</dbReference>
<name>A0A5Q0BJR3_9GAMM</name>
<dbReference type="KEGG" id="mmob:F6R98_07125"/>
<proteinExistence type="inferred from homology"/>
<comment type="function">
    <text evidence="5 6">Structural component of flagellum, the bacterial motility apparatus. Part of the rod structure of flagellar basal body.</text>
</comment>
<dbReference type="EMBL" id="CP044205">
    <property type="protein sequence ID" value="QFY42424.1"/>
    <property type="molecule type" value="Genomic_DNA"/>
</dbReference>
<dbReference type="Pfam" id="PF00460">
    <property type="entry name" value="Flg_bb_rod"/>
    <property type="match status" value="1"/>
</dbReference>
<evidence type="ECO:0000259" key="7">
    <source>
        <dbReference type="Pfam" id="PF00460"/>
    </source>
</evidence>
<evidence type="ECO:0000256" key="3">
    <source>
        <dbReference type="ARBA" id="ARBA00014376"/>
    </source>
</evidence>
<keyword evidence="8" id="KW-0966">Cell projection</keyword>
<dbReference type="RefSeq" id="WP_153248419.1">
    <property type="nucleotide sequence ID" value="NZ_CP044205.1"/>
</dbReference>
<keyword evidence="8" id="KW-0282">Flagellum</keyword>
<accession>A0A5Q0BJR3</accession>
<dbReference type="Proteomes" id="UP000325755">
    <property type="component" value="Chromosome"/>
</dbReference>
<evidence type="ECO:0000256" key="5">
    <source>
        <dbReference type="ARBA" id="ARBA00024934"/>
    </source>
</evidence>
<dbReference type="PANTHER" id="PTHR30435:SF12">
    <property type="entry name" value="FLAGELLAR BASAL BODY ROD PROTEIN FLGB"/>
    <property type="match status" value="1"/>
</dbReference>
<evidence type="ECO:0000256" key="6">
    <source>
        <dbReference type="PIRNR" id="PIRNR002889"/>
    </source>
</evidence>
<sequence>MNSKLDGYLNFQQTTISLLARRQEVLASNIANADTPNYKARDFDFNAVLAKKLKSANNTTASTDALGADLLYRQVIQPSADGNTVDMDVERNLFAENSLRYETSVTMITGQVKDMLAVLQG</sequence>
<gene>
    <name evidence="8" type="primary">flgB</name>
    <name evidence="8" type="ORF">F6R98_07125</name>
</gene>
<dbReference type="FunCoup" id="A0A5Q0BJR3">
    <property type="interactions" value="79"/>
</dbReference>
<dbReference type="InterPro" id="IPR001444">
    <property type="entry name" value="Flag_bb_rod_N"/>
</dbReference>